<accession>A0A8X6X1V1</accession>
<dbReference type="EMBL" id="BMAV01004221">
    <property type="protein sequence ID" value="GFY44406.1"/>
    <property type="molecule type" value="Genomic_DNA"/>
</dbReference>
<dbReference type="Proteomes" id="UP000886998">
    <property type="component" value="Unassembled WGS sequence"/>
</dbReference>
<organism evidence="1 2">
    <name type="scientific">Trichonephila inaurata madagascariensis</name>
    <dbReference type="NCBI Taxonomy" id="2747483"/>
    <lineage>
        <taxon>Eukaryota</taxon>
        <taxon>Metazoa</taxon>
        <taxon>Ecdysozoa</taxon>
        <taxon>Arthropoda</taxon>
        <taxon>Chelicerata</taxon>
        <taxon>Arachnida</taxon>
        <taxon>Araneae</taxon>
        <taxon>Araneomorphae</taxon>
        <taxon>Entelegynae</taxon>
        <taxon>Araneoidea</taxon>
        <taxon>Nephilidae</taxon>
        <taxon>Trichonephila</taxon>
        <taxon>Trichonephila inaurata</taxon>
    </lineage>
</organism>
<gene>
    <name evidence="1" type="ORF">TNIN_80261</name>
</gene>
<protein>
    <submittedName>
        <fullName evidence="1">Uncharacterized protein</fullName>
    </submittedName>
</protein>
<evidence type="ECO:0000313" key="2">
    <source>
        <dbReference type="Proteomes" id="UP000886998"/>
    </source>
</evidence>
<name>A0A8X6X1V1_9ARAC</name>
<dbReference type="OrthoDB" id="10334445at2759"/>
<comment type="caution">
    <text evidence="1">The sequence shown here is derived from an EMBL/GenBank/DDBJ whole genome shotgun (WGS) entry which is preliminary data.</text>
</comment>
<evidence type="ECO:0000313" key="1">
    <source>
        <dbReference type="EMBL" id="GFY44406.1"/>
    </source>
</evidence>
<dbReference type="AlphaFoldDB" id="A0A8X6X1V1"/>
<proteinExistence type="predicted"/>
<reference evidence="1" key="1">
    <citation type="submission" date="2020-08" db="EMBL/GenBank/DDBJ databases">
        <title>Multicomponent nature underlies the extraordinary mechanical properties of spider dragline silk.</title>
        <authorList>
            <person name="Kono N."/>
            <person name="Nakamura H."/>
            <person name="Mori M."/>
            <person name="Yoshida Y."/>
            <person name="Ohtoshi R."/>
            <person name="Malay A.D."/>
            <person name="Moran D.A.P."/>
            <person name="Tomita M."/>
            <person name="Numata K."/>
            <person name="Arakawa K."/>
        </authorList>
    </citation>
    <scope>NUCLEOTIDE SEQUENCE</scope>
</reference>
<keyword evidence="2" id="KW-1185">Reference proteome</keyword>
<sequence>MHLLQCGLYVVLGFDMPSFLDIIMFELAFEIIKSCTVKNVGIPRSEPVFLDPPSMNNVNYGIPLVRSITIYRICQALELEAILAPPNDTNLKMIQTKPRKGKQIPPIPVVYSFTLLKMCEALDLRVELHPENERPEFINKKWRQVPVVRSPVVFCICQALQLDAQLAKNSDK</sequence>